<dbReference type="Gene3D" id="6.10.30.30">
    <property type="match status" value="1"/>
</dbReference>
<dbReference type="SMART" id="SM01139">
    <property type="entry name" value="Drf_FH3"/>
    <property type="match status" value="1"/>
</dbReference>
<dbReference type="SMART" id="SM01140">
    <property type="entry name" value="Drf_GBD"/>
    <property type="match status" value="1"/>
</dbReference>
<dbReference type="GO" id="GO:0008017">
    <property type="term" value="F:microtubule binding"/>
    <property type="evidence" value="ECO:0007669"/>
    <property type="project" value="Ensembl"/>
</dbReference>
<feature type="compositionally biased region" description="Low complexity" evidence="7">
    <location>
        <begin position="11"/>
        <end position="26"/>
    </location>
</feature>
<dbReference type="Gene3D" id="1.20.58.630">
    <property type="match status" value="1"/>
</dbReference>
<dbReference type="FunFam" id="1.20.58.2220:FF:000003">
    <property type="entry name" value="protein diaphanous homolog 1 isoform X2"/>
    <property type="match status" value="1"/>
</dbReference>
<keyword evidence="3" id="KW-0963">Cytoplasm</keyword>
<evidence type="ECO:0000256" key="3">
    <source>
        <dbReference type="ARBA" id="ARBA00022490"/>
    </source>
</evidence>
<dbReference type="InterPro" id="IPR011989">
    <property type="entry name" value="ARM-like"/>
</dbReference>
<feature type="coiled-coil region" evidence="6">
    <location>
        <begin position="1014"/>
        <end position="1051"/>
    </location>
</feature>
<feature type="domain" description="DAD" evidence="8">
    <location>
        <begin position="1053"/>
        <end position="1083"/>
    </location>
</feature>
<dbReference type="GO" id="GO:0010467">
    <property type="term" value="P:gene expression"/>
    <property type="evidence" value="ECO:0007669"/>
    <property type="project" value="Ensembl"/>
</dbReference>
<evidence type="ECO:0000259" key="8">
    <source>
        <dbReference type="PROSITE" id="PS51231"/>
    </source>
</evidence>
<dbReference type="SMART" id="SM00498">
    <property type="entry name" value="FH2"/>
    <property type="match status" value="1"/>
</dbReference>
<dbReference type="AlphaFoldDB" id="A0A8C2YK14"/>
<evidence type="ECO:0000313" key="11">
    <source>
        <dbReference type="Ensembl" id="ENSCLAP00000004390.1"/>
    </source>
</evidence>
<dbReference type="GO" id="GO:0005815">
    <property type="term" value="C:microtubule organizing center"/>
    <property type="evidence" value="ECO:0007669"/>
    <property type="project" value="Ensembl"/>
</dbReference>
<keyword evidence="5 6" id="KW-0175">Coiled coil</keyword>
<dbReference type="GO" id="GO:0003779">
    <property type="term" value="F:actin binding"/>
    <property type="evidence" value="ECO:0007669"/>
    <property type="project" value="Ensembl"/>
</dbReference>
<dbReference type="Pfam" id="PF06367">
    <property type="entry name" value="Drf_FH3"/>
    <property type="match status" value="1"/>
</dbReference>
<dbReference type="InterPro" id="IPR010472">
    <property type="entry name" value="FH3_dom"/>
</dbReference>
<dbReference type="GO" id="GO:0061909">
    <property type="term" value="P:autophagosome-lysosome fusion"/>
    <property type="evidence" value="ECO:0007669"/>
    <property type="project" value="Ensembl"/>
</dbReference>
<dbReference type="GO" id="GO:0031941">
    <property type="term" value="C:filamentous actin"/>
    <property type="evidence" value="ECO:0007669"/>
    <property type="project" value="Ensembl"/>
</dbReference>
<dbReference type="GO" id="GO:0016197">
    <property type="term" value="P:endosomal transport"/>
    <property type="evidence" value="ECO:0007669"/>
    <property type="project" value="Ensembl"/>
</dbReference>
<dbReference type="FunFam" id="1.25.10.10:FF:000033">
    <property type="entry name" value="Diaphanous related formin 2"/>
    <property type="match status" value="1"/>
</dbReference>
<dbReference type="InterPro" id="IPR044933">
    <property type="entry name" value="DIA_GBD_sf"/>
</dbReference>
<dbReference type="GeneTree" id="ENSGT00940000157767"/>
<dbReference type="PROSITE" id="PS51232">
    <property type="entry name" value="GBD_FH3"/>
    <property type="match status" value="1"/>
</dbReference>
<proteinExistence type="inferred from homology"/>
<comment type="similarity">
    <text evidence="2">Belongs to the formin homology family. Diaphanous subfamily.</text>
</comment>
<dbReference type="GO" id="GO:0007229">
    <property type="term" value="P:integrin-mediated signaling pathway"/>
    <property type="evidence" value="ECO:0007669"/>
    <property type="project" value="Ensembl"/>
</dbReference>
<dbReference type="Ensembl" id="ENSCLAT00000004473.1">
    <property type="protein sequence ID" value="ENSCLAP00000004390.1"/>
    <property type="gene ID" value="ENSCLAG00000003120.1"/>
</dbReference>
<dbReference type="InterPro" id="IPR042201">
    <property type="entry name" value="FH2_Formin_sf"/>
</dbReference>
<feature type="region of interest" description="Disordered" evidence="7">
    <location>
        <begin position="81"/>
        <end position="102"/>
    </location>
</feature>
<dbReference type="GO" id="GO:0032154">
    <property type="term" value="C:cleavage furrow"/>
    <property type="evidence" value="ECO:0007669"/>
    <property type="project" value="Ensembl"/>
</dbReference>
<dbReference type="GO" id="GO:0060322">
    <property type="term" value="P:head development"/>
    <property type="evidence" value="ECO:0007669"/>
    <property type="project" value="Ensembl"/>
</dbReference>
<dbReference type="GO" id="GO:0030030">
    <property type="term" value="P:cell projection organization"/>
    <property type="evidence" value="ECO:0007669"/>
    <property type="project" value="Ensembl"/>
</dbReference>
<feature type="coiled-coil region" evidence="6">
    <location>
        <begin position="498"/>
        <end position="549"/>
    </location>
</feature>
<dbReference type="Pfam" id="PF06345">
    <property type="entry name" value="Drf_DAD"/>
    <property type="match status" value="1"/>
</dbReference>
<dbReference type="GO" id="GO:0001701">
    <property type="term" value="P:in utero embryonic development"/>
    <property type="evidence" value="ECO:0007669"/>
    <property type="project" value="Ensembl"/>
</dbReference>
<dbReference type="Gene3D" id="1.20.58.2220">
    <property type="entry name" value="Formin, FH2 domain"/>
    <property type="match status" value="1"/>
</dbReference>
<reference evidence="11" key="2">
    <citation type="submission" date="2025-09" db="UniProtKB">
        <authorList>
            <consortium name="Ensembl"/>
        </authorList>
    </citation>
    <scope>IDENTIFICATION</scope>
</reference>
<dbReference type="GO" id="GO:0051017">
    <property type="term" value="P:actin filament bundle assembly"/>
    <property type="evidence" value="ECO:0007669"/>
    <property type="project" value="Ensembl"/>
</dbReference>
<comment type="subcellular location">
    <subcellularLocation>
        <location evidence="1">Cytoplasm</location>
    </subcellularLocation>
</comment>
<dbReference type="Proteomes" id="UP000694398">
    <property type="component" value="Unassembled WGS sequence"/>
</dbReference>
<dbReference type="GO" id="GO:0007059">
    <property type="term" value="P:chromosome segregation"/>
    <property type="evidence" value="ECO:0007669"/>
    <property type="project" value="Ensembl"/>
</dbReference>
<dbReference type="GO" id="GO:0032432">
    <property type="term" value="C:actin filament bundle"/>
    <property type="evidence" value="ECO:0007669"/>
    <property type="project" value="Ensembl"/>
</dbReference>
<evidence type="ECO:0000313" key="12">
    <source>
        <dbReference type="Proteomes" id="UP000694398"/>
    </source>
</evidence>
<evidence type="ECO:0000256" key="2">
    <source>
        <dbReference type="ARBA" id="ARBA00008214"/>
    </source>
</evidence>
<evidence type="ECO:0000259" key="10">
    <source>
        <dbReference type="PROSITE" id="PS51444"/>
    </source>
</evidence>
<dbReference type="GO" id="GO:0045010">
    <property type="term" value="P:actin nucleation"/>
    <property type="evidence" value="ECO:0007669"/>
    <property type="project" value="Ensembl"/>
</dbReference>
<dbReference type="GO" id="GO:0000922">
    <property type="term" value="C:spindle pole"/>
    <property type="evidence" value="ECO:0007669"/>
    <property type="project" value="Ensembl"/>
</dbReference>
<reference evidence="11" key="1">
    <citation type="submission" date="2025-08" db="UniProtKB">
        <authorList>
            <consortium name="Ensembl"/>
        </authorList>
    </citation>
    <scope>IDENTIFICATION</scope>
</reference>
<dbReference type="InterPro" id="IPR014768">
    <property type="entry name" value="GBD/FH3_dom"/>
</dbReference>
<evidence type="ECO:0000256" key="6">
    <source>
        <dbReference type="SAM" id="Coils"/>
    </source>
</evidence>
<dbReference type="SUPFAM" id="SSF101447">
    <property type="entry name" value="Formin homology 2 domain (FH2 domain)"/>
    <property type="match status" value="1"/>
</dbReference>
<feature type="region of interest" description="Disordered" evidence="7">
    <location>
        <begin position="557"/>
        <end position="605"/>
    </location>
</feature>
<keyword evidence="12" id="KW-1185">Reference proteome</keyword>
<feature type="compositionally biased region" description="Basic residues" evidence="7">
    <location>
        <begin position="1"/>
        <end position="10"/>
    </location>
</feature>
<dbReference type="GO" id="GO:0007605">
    <property type="term" value="P:sensory perception of sound"/>
    <property type="evidence" value="ECO:0007669"/>
    <property type="project" value="Ensembl"/>
</dbReference>
<dbReference type="PROSITE" id="PS51231">
    <property type="entry name" value="DAD"/>
    <property type="match status" value="1"/>
</dbReference>
<dbReference type="GO" id="GO:0030041">
    <property type="term" value="P:actin filament polymerization"/>
    <property type="evidence" value="ECO:0007669"/>
    <property type="project" value="Ensembl"/>
</dbReference>
<sequence>MDRHRPRLHLPAHGSAAGAPYPSSAALRSCRESKMPRRKGPRNPPPAGSLSEPGEKRPNVLNIRTLMDDMLDKFASLRIPGSKKERPPLPAFGSSDCSFAPSEMMENVPKPLSESEVLQLFEKMMEDMNLNEDKKAPLREKDFSIKKEMVMQYINTASKTGSLKSSRQFSPQEFIHELKMGSSDERLATYLESLRVSLTSNPVSWVESFGHEGLGLLLDILEKLITGKIQEKVVKKNQHKVIQCLKALMNTQYGLERIMSEERSLSLLARAMDPAHPSMMTDVVKLLSAVCIVGEESILEEVLEALTSAGEERKIDRFSSIVEGLRHSSIQLQVACMQLINALVTSPDDLNFRLHIRNEFMRCGLKEILPNLKHIKNESLDIQLKVFDEHKEEDVTEFSQRFEDIRAEFEYPFFLASDVYNMVWNTVKETRAEGYFISILQHLLLIRNDYFIRQQYFKLIDECVSQIVLHRDGIDHDFTYRKRLDLDLSQFVDVCIDQAKLEESEEKASELHKKFEKEFTDHQESQAQLQKKEAKINELQAELQAFKAQFGALPSDPKIPLLQSKGGGAGQQALPSAPPLPPCGGVPPPPPPPPPPPLPGMPMPCGGPVPPPPPLGFLGGTNSPPPPTLPFGLKPKKEFKPEISMRRLNWLKIRPHEMTENCFWIKVNENKYENADLLCKLENTFCCQQKGKFNEDFEEKKVIKKKIKELKFLDSKIAQNLSIFLSSFRVPYEEIKMMILEVDETQLAESMIQNLIKHLPDQEQLSSLSQFRSDYNNLCEPEQFAVVMSNVKRLRPRLSAILLKLQFEEQVNNIKPDIMAVSTACEEIKKSKSFSKLLELVLLVGNYMNAGSRNAQTFGFNLSSLCKLKDVKSADQKTTLLHFLVEICEEKYPDVLNFVGDLEHLDKASKVSVETLEKNLKQMGRQLQQLEKDLETFPPPEDLHDKFVTKIFVKSAKGQYEKLSKLLGNMEKLYQNVMEYYAVDVKKVSVEDFFTDLNNFRATFMQAVKENIKKREVEEKEKRARIAKELAEKERLERQQKKKRLLEMKTEGDETGVMDSLLEALQSGAAFRDRRKRTPKPKDIQQGLSPMSQYLDKFYVSFILTVENQRVQLTGGSCSHYNINCNSPRIPVTKELNYNPDTQTSTGRIKAAEKKEACAVESSRKKEMELLGPVSKNESIPEVEALLARLRAL</sequence>
<dbReference type="InterPro" id="IPR014767">
    <property type="entry name" value="DAD_dom"/>
</dbReference>
<dbReference type="OMA" id="IRNDCFI"/>
<dbReference type="InterPro" id="IPR015425">
    <property type="entry name" value="FH2_Formin"/>
</dbReference>
<accession>A0A8C2YK14</accession>
<protein>
    <submittedName>
        <fullName evidence="11">Diaphanous related formin 3</fullName>
    </submittedName>
</protein>
<dbReference type="PANTHER" id="PTHR45691">
    <property type="entry name" value="PROTEIN DIAPHANOUS"/>
    <property type="match status" value="1"/>
</dbReference>
<feature type="region of interest" description="Disordered" evidence="7">
    <location>
        <begin position="1"/>
        <end position="58"/>
    </location>
</feature>
<feature type="domain" description="FH2" evidence="10">
    <location>
        <begin position="635"/>
        <end position="1030"/>
    </location>
</feature>
<dbReference type="Gene3D" id="1.25.10.10">
    <property type="entry name" value="Leucine-rich Repeat Variant"/>
    <property type="match status" value="1"/>
</dbReference>
<dbReference type="SUPFAM" id="SSF48371">
    <property type="entry name" value="ARM repeat"/>
    <property type="match status" value="1"/>
</dbReference>
<dbReference type="PROSITE" id="PS51444">
    <property type="entry name" value="FH2"/>
    <property type="match status" value="1"/>
</dbReference>
<organism evidence="11 12">
    <name type="scientific">Chinchilla lanigera</name>
    <name type="common">Long-tailed chinchilla</name>
    <name type="synonym">Chinchilla villidera</name>
    <dbReference type="NCBI Taxonomy" id="34839"/>
    <lineage>
        <taxon>Eukaryota</taxon>
        <taxon>Metazoa</taxon>
        <taxon>Chordata</taxon>
        <taxon>Craniata</taxon>
        <taxon>Vertebrata</taxon>
        <taxon>Euteleostomi</taxon>
        <taxon>Mammalia</taxon>
        <taxon>Eutheria</taxon>
        <taxon>Euarchontoglires</taxon>
        <taxon>Glires</taxon>
        <taxon>Rodentia</taxon>
        <taxon>Hystricomorpha</taxon>
        <taxon>Chinchillidae</taxon>
        <taxon>Chinchilla</taxon>
    </lineage>
</organism>
<gene>
    <name evidence="11" type="primary">DIAPH3</name>
</gene>
<dbReference type="Pfam" id="PF02181">
    <property type="entry name" value="FH2"/>
    <property type="match status" value="1"/>
</dbReference>
<dbReference type="GO" id="GO:0007026">
    <property type="term" value="P:negative regulation of microtubule depolymerization"/>
    <property type="evidence" value="ECO:0007669"/>
    <property type="project" value="Ensembl"/>
</dbReference>
<evidence type="ECO:0000256" key="7">
    <source>
        <dbReference type="SAM" id="MobiDB-lite"/>
    </source>
</evidence>
<feature type="domain" description="GBD/FH3" evidence="9">
    <location>
        <begin position="109"/>
        <end position="475"/>
    </location>
</feature>
<dbReference type="FunFam" id="1.10.238.150:FF:000002">
    <property type="entry name" value="protein diaphanous homolog 2 isoform X2"/>
    <property type="match status" value="1"/>
</dbReference>
<evidence type="ECO:0000259" key="9">
    <source>
        <dbReference type="PROSITE" id="PS51232"/>
    </source>
</evidence>
<dbReference type="GO" id="GO:0042803">
    <property type="term" value="F:protein homodimerization activity"/>
    <property type="evidence" value="ECO:0007669"/>
    <property type="project" value="Ensembl"/>
</dbReference>
<dbReference type="GO" id="GO:0034367">
    <property type="term" value="P:protein-containing complex remodeling"/>
    <property type="evidence" value="ECO:0007669"/>
    <property type="project" value="Ensembl"/>
</dbReference>
<dbReference type="GO" id="GO:0051764">
    <property type="term" value="P:actin crosslink formation"/>
    <property type="evidence" value="ECO:0007669"/>
    <property type="project" value="Ensembl"/>
</dbReference>
<dbReference type="GO" id="GO:0046785">
    <property type="term" value="P:microtubule polymerization"/>
    <property type="evidence" value="ECO:0007669"/>
    <property type="project" value="Ensembl"/>
</dbReference>
<evidence type="ECO:0000256" key="4">
    <source>
        <dbReference type="ARBA" id="ARBA00022737"/>
    </source>
</evidence>
<dbReference type="InterPro" id="IPR051412">
    <property type="entry name" value="Formin_Homology_Diaphanous_sf"/>
</dbReference>
<dbReference type="GO" id="GO:0071800">
    <property type="term" value="P:podosome assembly"/>
    <property type="evidence" value="ECO:0007669"/>
    <property type="project" value="Ensembl"/>
</dbReference>
<dbReference type="Pfam" id="PF06371">
    <property type="entry name" value="Drf_GBD"/>
    <property type="match status" value="1"/>
</dbReference>
<name>A0A8C2YK14_CHILA</name>
<dbReference type="FunFam" id="1.20.58.630:FF:000001">
    <property type="entry name" value="Diaphanous related formin 1"/>
    <property type="match status" value="1"/>
</dbReference>
<dbReference type="GO" id="GO:1990427">
    <property type="term" value="C:stereocilia tip-link density"/>
    <property type="evidence" value="ECO:0007669"/>
    <property type="project" value="Ensembl"/>
</dbReference>
<feature type="compositionally biased region" description="Pro residues" evidence="7">
    <location>
        <begin position="576"/>
        <end position="605"/>
    </location>
</feature>
<keyword evidence="4" id="KW-0677">Repeat</keyword>
<dbReference type="GO" id="GO:0030010">
    <property type="term" value="P:establishment of cell polarity"/>
    <property type="evidence" value="ECO:0007669"/>
    <property type="project" value="Ensembl"/>
</dbReference>
<dbReference type="InterPro" id="IPR016024">
    <property type="entry name" value="ARM-type_fold"/>
</dbReference>
<evidence type="ECO:0000256" key="1">
    <source>
        <dbReference type="ARBA" id="ARBA00004496"/>
    </source>
</evidence>
<dbReference type="GO" id="GO:0000813">
    <property type="term" value="C:ESCRT I complex"/>
    <property type="evidence" value="ECO:0007669"/>
    <property type="project" value="Ensembl"/>
</dbReference>
<dbReference type="Gene3D" id="1.10.20.40">
    <property type="entry name" value="Formin, diaphanous GTPase-binding domain"/>
    <property type="match status" value="1"/>
</dbReference>
<dbReference type="GO" id="GO:0043131">
    <property type="term" value="P:erythrocyte enucleation"/>
    <property type="evidence" value="ECO:0007669"/>
    <property type="project" value="Ensembl"/>
</dbReference>
<dbReference type="PANTHER" id="PTHR45691:SF9">
    <property type="entry name" value="PROTEIN DIAPHANOUS HOMOLOG 3"/>
    <property type="match status" value="1"/>
</dbReference>
<dbReference type="GO" id="GO:0030225">
    <property type="term" value="P:macrophage differentiation"/>
    <property type="evidence" value="ECO:0007669"/>
    <property type="project" value="Ensembl"/>
</dbReference>
<dbReference type="GO" id="GO:0031267">
    <property type="term" value="F:small GTPase binding"/>
    <property type="evidence" value="ECO:0007669"/>
    <property type="project" value="InterPro"/>
</dbReference>
<dbReference type="InterPro" id="IPR010473">
    <property type="entry name" value="GTPase-bd"/>
</dbReference>
<dbReference type="Gene3D" id="1.10.238.150">
    <property type="entry name" value="Formin, FH3 diaphanous domain"/>
    <property type="match status" value="1"/>
</dbReference>
<dbReference type="GO" id="GO:0097470">
    <property type="term" value="C:ribbon synapse"/>
    <property type="evidence" value="ECO:0007669"/>
    <property type="project" value="Ensembl"/>
</dbReference>
<dbReference type="GO" id="GO:0005634">
    <property type="term" value="C:nucleus"/>
    <property type="evidence" value="ECO:0007669"/>
    <property type="project" value="Ensembl"/>
</dbReference>
<dbReference type="InterPro" id="IPR010465">
    <property type="entry name" value="Drf_DAD"/>
</dbReference>
<dbReference type="GO" id="GO:0060113">
    <property type="term" value="P:inner ear receptor cell differentiation"/>
    <property type="evidence" value="ECO:0007669"/>
    <property type="project" value="Ensembl"/>
</dbReference>
<evidence type="ECO:0000256" key="5">
    <source>
        <dbReference type="ARBA" id="ARBA00023054"/>
    </source>
</evidence>